<evidence type="ECO:0000313" key="1">
    <source>
        <dbReference type="EMBL" id="MCU9614076.1"/>
    </source>
</evidence>
<organism evidence="1 2">
    <name type="scientific">Perspicuibacillus lycopersici</name>
    <dbReference type="NCBI Taxonomy" id="1325689"/>
    <lineage>
        <taxon>Bacteria</taxon>
        <taxon>Bacillati</taxon>
        <taxon>Bacillota</taxon>
        <taxon>Bacilli</taxon>
        <taxon>Bacillales</taxon>
        <taxon>Bacillaceae</taxon>
        <taxon>Perspicuibacillus</taxon>
    </lineage>
</organism>
<protein>
    <submittedName>
        <fullName evidence="1">Uncharacterized protein</fullName>
    </submittedName>
</protein>
<dbReference type="Proteomes" id="UP001209318">
    <property type="component" value="Unassembled WGS sequence"/>
</dbReference>
<accession>A0AAE3IVD8</accession>
<dbReference type="EMBL" id="JAOUSF010000003">
    <property type="protein sequence ID" value="MCU9614076.1"/>
    <property type="molecule type" value="Genomic_DNA"/>
</dbReference>
<comment type="caution">
    <text evidence="1">The sequence shown here is derived from an EMBL/GenBank/DDBJ whole genome shotgun (WGS) entry which is preliminary data.</text>
</comment>
<reference evidence="1" key="1">
    <citation type="submission" date="2022-10" db="EMBL/GenBank/DDBJ databases">
        <title>Description of Fervidibacillus gen. nov. in the family Fervidibacillaceae fam. nov. with two species, Fervidibacillus albus sp. nov., and Fervidibacillus halotolerans sp. nov., isolated from tidal flat sediments.</title>
        <authorList>
            <person name="Kwon K.K."/>
            <person name="Yang S.-H."/>
        </authorList>
    </citation>
    <scope>NUCLEOTIDE SEQUENCE</scope>
    <source>
        <strain evidence="1">JCM 19140</strain>
    </source>
</reference>
<dbReference type="AlphaFoldDB" id="A0AAE3IVD8"/>
<proteinExistence type="predicted"/>
<gene>
    <name evidence="1" type="ORF">OEV98_10945</name>
</gene>
<sequence>MLDKLKNAMSNENIAYLGDKKVEIKKLTPVLWKKLFATIDRLPGLVVQVLLAPKEDFYSYIVSASELAMKEVVQVVAVLSDIDEEYIDNHVGLDELVDYLVKTVKKNNFKGIVKNVKSLLPEVQKTEK</sequence>
<name>A0AAE3IVD8_9BACI</name>
<dbReference type="RefSeq" id="WP_263073312.1">
    <property type="nucleotide sequence ID" value="NZ_JAOUSF010000003.1"/>
</dbReference>
<evidence type="ECO:0000313" key="2">
    <source>
        <dbReference type="Proteomes" id="UP001209318"/>
    </source>
</evidence>
<keyword evidence="2" id="KW-1185">Reference proteome</keyword>